<dbReference type="STRING" id="293826.Amet_2168"/>
<dbReference type="AlphaFoldDB" id="A6TQ59"/>
<accession>A6TQ59</accession>
<dbReference type="KEGG" id="amt:Amet_2168"/>
<reference evidence="2" key="1">
    <citation type="journal article" date="2016" name="Genome Announc.">
        <title>Complete genome sequence of Alkaliphilus metalliredigens strain QYMF, an alkaliphilic and metal-reducing bacterium isolated from borax-contaminated leachate ponds.</title>
        <authorList>
            <person name="Hwang C."/>
            <person name="Copeland A."/>
            <person name="Lucas S."/>
            <person name="Lapidus A."/>
            <person name="Barry K."/>
            <person name="Detter J.C."/>
            <person name="Glavina Del Rio T."/>
            <person name="Hammon N."/>
            <person name="Israni S."/>
            <person name="Dalin E."/>
            <person name="Tice H."/>
            <person name="Pitluck S."/>
            <person name="Chertkov O."/>
            <person name="Brettin T."/>
            <person name="Bruce D."/>
            <person name="Han C."/>
            <person name="Schmutz J."/>
            <person name="Larimer F."/>
            <person name="Land M.L."/>
            <person name="Hauser L."/>
            <person name="Kyrpides N."/>
            <person name="Mikhailova N."/>
            <person name="Ye Q."/>
            <person name="Zhou J."/>
            <person name="Richardson P."/>
            <person name="Fields M.W."/>
        </authorList>
    </citation>
    <scope>NUCLEOTIDE SEQUENCE [LARGE SCALE GENOMIC DNA]</scope>
    <source>
        <strain evidence="2">QYMF</strain>
    </source>
</reference>
<sequence length="57" mass="6998">MKEIWLEMDWLILRISCSNENISLSKGRYKEDHKVMKDDFCFVQESSFLYLYIFILQ</sequence>
<organism evidence="1 2">
    <name type="scientific">Alkaliphilus metalliredigens (strain QYMF)</name>
    <dbReference type="NCBI Taxonomy" id="293826"/>
    <lineage>
        <taxon>Bacteria</taxon>
        <taxon>Bacillati</taxon>
        <taxon>Bacillota</taxon>
        <taxon>Clostridia</taxon>
        <taxon>Peptostreptococcales</taxon>
        <taxon>Natronincolaceae</taxon>
        <taxon>Alkaliphilus</taxon>
    </lineage>
</organism>
<evidence type="ECO:0000313" key="2">
    <source>
        <dbReference type="Proteomes" id="UP000001572"/>
    </source>
</evidence>
<name>A6TQ59_ALKMQ</name>
<dbReference type="HOGENOM" id="CLU_2986330_0_0_9"/>
<proteinExistence type="predicted"/>
<gene>
    <name evidence="1" type="ordered locus">Amet_2168</name>
</gene>
<dbReference type="Proteomes" id="UP000001572">
    <property type="component" value="Chromosome"/>
</dbReference>
<evidence type="ECO:0000313" key="1">
    <source>
        <dbReference type="EMBL" id="ABR48327.1"/>
    </source>
</evidence>
<keyword evidence="2" id="KW-1185">Reference proteome</keyword>
<dbReference type="EMBL" id="CP000724">
    <property type="protein sequence ID" value="ABR48327.1"/>
    <property type="molecule type" value="Genomic_DNA"/>
</dbReference>
<protein>
    <submittedName>
        <fullName evidence="1">Uncharacterized protein</fullName>
    </submittedName>
</protein>